<keyword evidence="3" id="KW-1185">Reference proteome</keyword>
<accession>A0ABP8BZ49</accession>
<evidence type="ECO:0000313" key="3">
    <source>
        <dbReference type="Proteomes" id="UP001501496"/>
    </source>
</evidence>
<keyword evidence="1" id="KW-0812">Transmembrane</keyword>
<comment type="caution">
    <text evidence="2">The sequence shown here is derived from an EMBL/GenBank/DDBJ whole genome shotgun (WGS) entry which is preliminary data.</text>
</comment>
<proteinExistence type="predicted"/>
<protein>
    <submittedName>
        <fullName evidence="2">Uncharacterized protein</fullName>
    </submittedName>
</protein>
<evidence type="ECO:0000313" key="2">
    <source>
        <dbReference type="EMBL" id="GAA4230816.1"/>
    </source>
</evidence>
<organism evidence="2 3">
    <name type="scientific">Postechiella marina</name>
    <dbReference type="NCBI Taxonomy" id="943941"/>
    <lineage>
        <taxon>Bacteria</taxon>
        <taxon>Pseudomonadati</taxon>
        <taxon>Bacteroidota</taxon>
        <taxon>Flavobacteriia</taxon>
        <taxon>Flavobacteriales</taxon>
        <taxon>Flavobacteriaceae</taxon>
        <taxon>Postechiella</taxon>
    </lineage>
</organism>
<name>A0ABP8BZ49_9FLAO</name>
<reference evidence="3" key="1">
    <citation type="journal article" date="2019" name="Int. J. Syst. Evol. Microbiol.">
        <title>The Global Catalogue of Microorganisms (GCM) 10K type strain sequencing project: providing services to taxonomists for standard genome sequencing and annotation.</title>
        <authorList>
            <consortium name="The Broad Institute Genomics Platform"/>
            <consortium name="The Broad Institute Genome Sequencing Center for Infectious Disease"/>
            <person name="Wu L."/>
            <person name="Ma J."/>
        </authorList>
    </citation>
    <scope>NUCLEOTIDE SEQUENCE [LARGE SCALE GENOMIC DNA]</scope>
    <source>
        <strain evidence="3">JCM 17630</strain>
    </source>
</reference>
<keyword evidence="1" id="KW-1133">Transmembrane helix</keyword>
<sequence length="505" mass="57762">MQLIKPKSNNAYTLHKVQVLINQSFYRMKTSKILFLLFISIAILIPAETIFAQAWGYNNNRVAVSFDGNSAADNQYKWPTGDPDDWGALAASCAIMAKLGLQDKLVHCSYNNFIDAPPGPDNKNQLKISADGSIARWGFNKEAFFDVTKQLKESRSHLANEMGKSTASNPLYFMHAGLSEFIYQVVEEVIANGNIEALNHVYLLSHSKFNENEIRRDYHRTWADIQKLCGNRIKYKKIKDQNDKGNPNNLWHSKEDFSVWYWMRDHKDPNINWMYTRVQAHTLNHADISDCGMFYYLLVGDDNGSPEKFKTFIGEGIPSTYNNSDLATKEEEKLIIIEAEKFSLKANWKINKDTIASNGKYIEFTGSNLYKAPNHDNTISYNFKIDTPGNYTVKWFMRQPEGERGTDKGNDAWIYFSNNKGFADNTALEHYEKFYGRSTDDFVLNGTAEIHDLGHKWLTAKFNKPGEYTINISGRSSKLQIDNIILFKGITIDEASKKTKLNKSL</sequence>
<feature type="transmembrane region" description="Helical" evidence="1">
    <location>
        <begin position="33"/>
        <end position="55"/>
    </location>
</feature>
<evidence type="ECO:0000256" key="1">
    <source>
        <dbReference type="SAM" id="Phobius"/>
    </source>
</evidence>
<dbReference type="Proteomes" id="UP001501496">
    <property type="component" value="Unassembled WGS sequence"/>
</dbReference>
<dbReference type="Gene3D" id="2.60.120.260">
    <property type="entry name" value="Galactose-binding domain-like"/>
    <property type="match status" value="1"/>
</dbReference>
<gene>
    <name evidence="2" type="ORF">GCM10022291_01850</name>
</gene>
<dbReference type="EMBL" id="BAABCA010000001">
    <property type="protein sequence ID" value="GAA4230816.1"/>
    <property type="molecule type" value="Genomic_DNA"/>
</dbReference>
<keyword evidence="1" id="KW-0472">Membrane</keyword>